<proteinExistence type="predicted"/>
<comment type="caution">
    <text evidence="1">The sequence shown here is derived from an EMBL/GenBank/DDBJ whole genome shotgun (WGS) entry which is preliminary data.</text>
</comment>
<dbReference type="RefSeq" id="WP_086450349.1">
    <property type="nucleotide sequence ID" value="NZ_MSPP01000001.1"/>
</dbReference>
<evidence type="ECO:0008006" key="3">
    <source>
        <dbReference type="Google" id="ProtNLM"/>
    </source>
</evidence>
<sequence length="61" mass="6710">MDWAGLMRAGFRGLGLKPAEFWNLTPVELMLMLGVDAATPSMGRARLMELAARFPDTTNRG</sequence>
<evidence type="ECO:0000313" key="1">
    <source>
        <dbReference type="EMBL" id="OUD10700.1"/>
    </source>
</evidence>
<dbReference type="Pfam" id="PF09550">
    <property type="entry name" value="Phage_TAC_6"/>
    <property type="match status" value="1"/>
</dbReference>
<dbReference type="OrthoDB" id="7582980at2"/>
<name>A0A251X1U7_9RHOB</name>
<keyword evidence="2" id="KW-1185">Reference proteome</keyword>
<accession>A0A251X1U7</accession>
<gene>
    <name evidence="1" type="ORF">BVC71_04230</name>
</gene>
<protein>
    <recommendedName>
        <fullName evidence="3">Phage tail assembly chaperone</fullName>
    </recommendedName>
</protein>
<reference evidence="1 2" key="1">
    <citation type="submission" date="2016-12" db="EMBL/GenBank/DDBJ databases">
        <title>The draft genome sequence of HSLHS2.</title>
        <authorList>
            <person name="Hu D."/>
            <person name="Wang L."/>
            <person name="Shao Z."/>
        </authorList>
    </citation>
    <scope>NUCLEOTIDE SEQUENCE [LARGE SCALE GENOMIC DNA]</scope>
    <source>
        <strain evidence="1">MCCC 1A06712</strain>
    </source>
</reference>
<evidence type="ECO:0000313" key="2">
    <source>
        <dbReference type="Proteomes" id="UP000194664"/>
    </source>
</evidence>
<dbReference type="EMBL" id="MSPP01000001">
    <property type="protein sequence ID" value="OUD10700.1"/>
    <property type="molecule type" value="Genomic_DNA"/>
</dbReference>
<dbReference type="Proteomes" id="UP000194664">
    <property type="component" value="Unassembled WGS sequence"/>
</dbReference>
<dbReference type="InterPro" id="IPR019056">
    <property type="entry name" value="Phage_TAC_6"/>
</dbReference>
<organism evidence="1 2">
    <name type="scientific">Marivivens niveibacter</name>
    <dbReference type="NCBI Taxonomy" id="1930667"/>
    <lineage>
        <taxon>Bacteria</taxon>
        <taxon>Pseudomonadati</taxon>
        <taxon>Pseudomonadota</taxon>
        <taxon>Alphaproteobacteria</taxon>
        <taxon>Rhodobacterales</taxon>
        <taxon>Paracoccaceae</taxon>
        <taxon>Marivivens group</taxon>
        <taxon>Marivivens</taxon>
    </lineage>
</organism>
<dbReference type="AlphaFoldDB" id="A0A251X1U7"/>